<evidence type="ECO:0000256" key="3">
    <source>
        <dbReference type="ARBA" id="ARBA00004733"/>
    </source>
</evidence>
<dbReference type="PANTHER" id="PTHR48077:SF3">
    <property type="entry name" value="TRYPTOPHAN SYNTHASE"/>
    <property type="match status" value="1"/>
</dbReference>
<protein>
    <recommendedName>
        <fullName evidence="12">Tryptophan synthase beta chain</fullName>
        <ecNumber evidence="12">4.2.1.20</ecNumber>
    </recommendedName>
</protein>
<comment type="subunit">
    <text evidence="5 12">Tetramer of two alpha and two beta chains.</text>
</comment>
<evidence type="ECO:0000256" key="11">
    <source>
        <dbReference type="ARBA" id="ARBA00049047"/>
    </source>
</evidence>
<dbReference type="PANTHER" id="PTHR48077">
    <property type="entry name" value="TRYPTOPHAN SYNTHASE-RELATED"/>
    <property type="match status" value="1"/>
</dbReference>
<reference evidence="14 15" key="1">
    <citation type="submission" date="2016-09" db="EMBL/GenBank/DDBJ databases">
        <authorList>
            <person name="Capua I."/>
            <person name="De Benedictis P."/>
            <person name="Joannis T."/>
            <person name="Lombin L.H."/>
            <person name="Cattoli G."/>
        </authorList>
    </citation>
    <scope>NUCLEOTIDE SEQUENCE [LARGE SCALE GENOMIC DNA]</scope>
    <source>
        <strain evidence="14 15">ISLP-3</strain>
    </source>
</reference>
<organism evidence="14 15">
    <name type="scientific">Sanguibacter gelidistatuariae</name>
    <dbReference type="NCBI Taxonomy" id="1814289"/>
    <lineage>
        <taxon>Bacteria</taxon>
        <taxon>Bacillati</taxon>
        <taxon>Actinomycetota</taxon>
        <taxon>Actinomycetes</taxon>
        <taxon>Micrococcales</taxon>
        <taxon>Sanguibacteraceae</taxon>
        <taxon>Sanguibacter</taxon>
    </lineage>
</organism>
<dbReference type="RefSeq" id="WP_093184700.1">
    <property type="nucleotide sequence ID" value="NZ_FMYH01000006.1"/>
</dbReference>
<dbReference type="InterPro" id="IPR036052">
    <property type="entry name" value="TrpB-like_PALP_sf"/>
</dbReference>
<feature type="domain" description="Tryptophan synthase beta chain-like PALP" evidence="13">
    <location>
        <begin position="59"/>
        <end position="384"/>
    </location>
</feature>
<dbReference type="STRING" id="1814289.SAMN05216410_3075"/>
<name>A0A1G6TBM1_9MICO</name>
<dbReference type="CDD" id="cd06446">
    <property type="entry name" value="Trp-synth_B"/>
    <property type="match status" value="1"/>
</dbReference>
<dbReference type="EMBL" id="FMYH01000006">
    <property type="protein sequence ID" value="SDD26419.1"/>
    <property type="molecule type" value="Genomic_DNA"/>
</dbReference>
<dbReference type="Pfam" id="PF00291">
    <property type="entry name" value="PALP"/>
    <property type="match status" value="1"/>
</dbReference>
<comment type="catalytic activity">
    <reaction evidence="11 12">
        <text>(1S,2R)-1-C-(indol-3-yl)glycerol 3-phosphate + L-serine = D-glyceraldehyde 3-phosphate + L-tryptophan + H2O</text>
        <dbReference type="Rhea" id="RHEA:10532"/>
        <dbReference type="ChEBI" id="CHEBI:15377"/>
        <dbReference type="ChEBI" id="CHEBI:33384"/>
        <dbReference type="ChEBI" id="CHEBI:57912"/>
        <dbReference type="ChEBI" id="CHEBI:58866"/>
        <dbReference type="ChEBI" id="CHEBI:59776"/>
        <dbReference type="EC" id="4.2.1.20"/>
    </reaction>
</comment>
<evidence type="ECO:0000259" key="13">
    <source>
        <dbReference type="Pfam" id="PF00291"/>
    </source>
</evidence>
<evidence type="ECO:0000256" key="1">
    <source>
        <dbReference type="ARBA" id="ARBA00001933"/>
    </source>
</evidence>
<feature type="modified residue" description="N6-(pyridoxal phosphate)lysine" evidence="12">
    <location>
        <position position="92"/>
    </location>
</feature>
<keyword evidence="10 12" id="KW-0456">Lyase</keyword>
<gene>
    <name evidence="12" type="primary">trpB</name>
    <name evidence="14" type="ORF">SAMN05216410_3075</name>
</gene>
<accession>A0A1G6TBM1</accession>
<evidence type="ECO:0000256" key="12">
    <source>
        <dbReference type="HAMAP-Rule" id="MF_00133"/>
    </source>
</evidence>
<evidence type="ECO:0000256" key="10">
    <source>
        <dbReference type="ARBA" id="ARBA00023239"/>
    </source>
</evidence>
<dbReference type="PIRSF" id="PIRSF001413">
    <property type="entry name" value="Trp_syn_beta"/>
    <property type="match status" value="1"/>
</dbReference>
<evidence type="ECO:0000256" key="5">
    <source>
        <dbReference type="ARBA" id="ARBA00011270"/>
    </source>
</evidence>
<dbReference type="FunFam" id="3.40.50.1100:FF:000001">
    <property type="entry name" value="Tryptophan synthase beta chain"/>
    <property type="match status" value="1"/>
</dbReference>
<dbReference type="InterPro" id="IPR023026">
    <property type="entry name" value="Trp_synth_beta/beta-like"/>
</dbReference>
<keyword evidence="8 12" id="KW-0663">Pyridoxal phosphate</keyword>
<keyword evidence="9 12" id="KW-0057">Aromatic amino acid biosynthesis</keyword>
<keyword evidence="15" id="KW-1185">Reference proteome</keyword>
<comment type="function">
    <text evidence="2 12">The beta subunit is responsible for the synthesis of L-tryptophan from indole and L-serine.</text>
</comment>
<dbReference type="InterPro" id="IPR006653">
    <property type="entry name" value="Trp_synth_b_CS"/>
</dbReference>
<evidence type="ECO:0000256" key="2">
    <source>
        <dbReference type="ARBA" id="ARBA00002786"/>
    </source>
</evidence>
<comment type="cofactor">
    <cofactor evidence="1 12">
        <name>pyridoxal 5'-phosphate</name>
        <dbReference type="ChEBI" id="CHEBI:597326"/>
    </cofactor>
</comment>
<keyword evidence="7 12" id="KW-0822">Tryptophan biosynthesis</keyword>
<proteinExistence type="inferred from homology"/>
<dbReference type="NCBIfam" id="TIGR00263">
    <property type="entry name" value="trpB"/>
    <property type="match status" value="1"/>
</dbReference>
<dbReference type="Proteomes" id="UP000199039">
    <property type="component" value="Unassembled WGS sequence"/>
</dbReference>
<dbReference type="InterPro" id="IPR001926">
    <property type="entry name" value="TrpB-like_PALP"/>
</dbReference>
<dbReference type="Gene3D" id="3.40.50.1100">
    <property type="match status" value="2"/>
</dbReference>
<dbReference type="EC" id="4.2.1.20" evidence="12"/>
<evidence type="ECO:0000313" key="15">
    <source>
        <dbReference type="Proteomes" id="UP000199039"/>
    </source>
</evidence>
<dbReference type="SUPFAM" id="SSF53686">
    <property type="entry name" value="Tryptophan synthase beta subunit-like PLP-dependent enzymes"/>
    <property type="match status" value="1"/>
</dbReference>
<dbReference type="GO" id="GO:0004834">
    <property type="term" value="F:tryptophan synthase activity"/>
    <property type="evidence" value="ECO:0007669"/>
    <property type="project" value="UniProtKB-UniRule"/>
</dbReference>
<evidence type="ECO:0000313" key="14">
    <source>
        <dbReference type="EMBL" id="SDD26419.1"/>
    </source>
</evidence>
<dbReference type="FunFam" id="3.40.50.1100:FF:000004">
    <property type="entry name" value="Tryptophan synthase beta chain"/>
    <property type="match status" value="1"/>
</dbReference>
<sequence length="415" mass="44169">MPESLQNLQGPYFGEYGGRYVPEALVAALDELDAEYRKAVADPAFAAELNELHRSYSGRPSIITEVPRFAQHAGGARIILKREDLNHTGSHKINNVLGQALLTKRLGKKRVIAETGAGQHGVATATAAALFDLECVVYMGEEDTRRQALNVARMRLLGAEVISVTAGTRTLKDAINEAMRDWVTNVDTTNYVFGTAAGPHPFPTMVRDFQRIIGVEARQQVLDLAGRLPDVVAACVGGGSNAIGIFDAFLDDAGVRLVGFEAGGDGFETGRHASSITGGMAGVLHGARSYLLQDEDGQTKDSHSISAGLDYPGVGPEHSFLADIKRAEYFPITDSEAMEALRLLCRTEGIIPAIESAHALAGAIKLGLEAQAAGRTDELILVNLSGRGDKDVGTAARWFDLVDADADLSEEGADA</sequence>
<dbReference type="OrthoDB" id="9766131at2"/>
<dbReference type="AlphaFoldDB" id="A0A1G6TBM1"/>
<evidence type="ECO:0000256" key="7">
    <source>
        <dbReference type="ARBA" id="ARBA00022822"/>
    </source>
</evidence>
<comment type="similarity">
    <text evidence="4 12">Belongs to the TrpB family.</text>
</comment>
<comment type="pathway">
    <text evidence="3 12">Amino-acid biosynthesis; L-tryptophan biosynthesis; L-tryptophan from chorismate: step 5/5.</text>
</comment>
<dbReference type="GO" id="GO:0005737">
    <property type="term" value="C:cytoplasm"/>
    <property type="evidence" value="ECO:0007669"/>
    <property type="project" value="TreeGrafter"/>
</dbReference>
<dbReference type="UniPathway" id="UPA00035">
    <property type="reaction ID" value="UER00044"/>
</dbReference>
<dbReference type="InterPro" id="IPR006654">
    <property type="entry name" value="Trp_synth_beta"/>
</dbReference>
<evidence type="ECO:0000256" key="9">
    <source>
        <dbReference type="ARBA" id="ARBA00023141"/>
    </source>
</evidence>
<dbReference type="HAMAP" id="MF_00133">
    <property type="entry name" value="Trp_synth_beta"/>
    <property type="match status" value="1"/>
</dbReference>
<keyword evidence="6 12" id="KW-0028">Amino-acid biosynthesis</keyword>
<dbReference type="PROSITE" id="PS00168">
    <property type="entry name" value="TRP_SYNTHASE_BETA"/>
    <property type="match status" value="1"/>
</dbReference>
<evidence type="ECO:0000256" key="4">
    <source>
        <dbReference type="ARBA" id="ARBA00009982"/>
    </source>
</evidence>
<evidence type="ECO:0000256" key="6">
    <source>
        <dbReference type="ARBA" id="ARBA00022605"/>
    </source>
</evidence>
<evidence type="ECO:0000256" key="8">
    <source>
        <dbReference type="ARBA" id="ARBA00022898"/>
    </source>
</evidence>